<keyword evidence="5" id="KW-0472">Membrane</keyword>
<proteinExistence type="predicted"/>
<feature type="signal peptide" evidence="9">
    <location>
        <begin position="1"/>
        <end position="24"/>
    </location>
</feature>
<dbReference type="Proteomes" id="UP000288805">
    <property type="component" value="Unassembled WGS sequence"/>
</dbReference>
<keyword evidence="4 9" id="KW-0732">Signal</keyword>
<dbReference type="FunFam" id="1.20.58.1040:FF:000001">
    <property type="entry name" value="Glucan endo-1,3-beta-glucosidase 4"/>
    <property type="match status" value="1"/>
</dbReference>
<keyword evidence="7" id="KW-0325">Glycoprotein</keyword>
<evidence type="ECO:0000313" key="11">
    <source>
        <dbReference type="EMBL" id="RVW33611.1"/>
    </source>
</evidence>
<keyword evidence="3" id="KW-0336">GPI-anchor</keyword>
<keyword evidence="2" id="KW-1003">Cell membrane</keyword>
<evidence type="ECO:0000259" key="10">
    <source>
        <dbReference type="SMART" id="SM00768"/>
    </source>
</evidence>
<keyword evidence="8" id="KW-0449">Lipoprotein</keyword>
<dbReference type="EMBL" id="QGNW01001671">
    <property type="protein sequence ID" value="RVW33611.1"/>
    <property type="molecule type" value="Genomic_DNA"/>
</dbReference>
<sequence>MSSAMLRIVIALLFFTLVLQNSNGADWCVARPDAPEAELQKGMDYACQFGQTCSHLRPGESCYLPNTVKDHASYAYNSYYQTHKLGLRAVKLATSMVLAWRKNNVSYHDQDGLSSATRHIDGEEWCIANSTCPDPVLQHGLNWACANGADCDKTLPGQPCFLPNSLKDHASYAYNSYYKKFKTQGATCNFAYSGILTNVDPMPIGSPKMLISWMFTIKLSKGQGLHKYTELIVGVISLFCLDQSSRKNAVCPDENYGQMFEEWCIADEQTPDDELQRALDWACGKGGADCKKIQPHQPCFFPNTVKDHASYAFNNYYQKFKNKGATCYFNAAAMATDLDPILAEKFLMWISKGGPLMPWTDELALEPSHGSCKFEFTPDV</sequence>
<dbReference type="SMART" id="SM00768">
    <property type="entry name" value="X8"/>
    <property type="match status" value="3"/>
</dbReference>
<evidence type="ECO:0000256" key="9">
    <source>
        <dbReference type="SAM" id="SignalP"/>
    </source>
</evidence>
<dbReference type="Gene3D" id="1.20.58.1040">
    <property type="match status" value="2"/>
</dbReference>
<accession>A0A438DDX8</accession>
<gene>
    <name evidence="11" type="primary">VvCHDh000862_0</name>
    <name evidence="11" type="ORF">CK203_079982</name>
</gene>
<evidence type="ECO:0000256" key="4">
    <source>
        <dbReference type="ARBA" id="ARBA00022729"/>
    </source>
</evidence>
<protein>
    <submittedName>
        <fullName evidence="11">Glucan endo-1,3-beta-glucosidase 12</fullName>
    </submittedName>
</protein>
<dbReference type="PANTHER" id="PTHR31044:SF55">
    <property type="entry name" value="CARBOHYDRATE-BINDING X8 DOMAIN SUPERFAMILY PROTEIN"/>
    <property type="match status" value="1"/>
</dbReference>
<evidence type="ECO:0000256" key="2">
    <source>
        <dbReference type="ARBA" id="ARBA00022475"/>
    </source>
</evidence>
<keyword evidence="6" id="KW-1015">Disulfide bond</keyword>
<dbReference type="GO" id="GO:0098552">
    <property type="term" value="C:side of membrane"/>
    <property type="evidence" value="ECO:0007669"/>
    <property type="project" value="UniProtKB-KW"/>
</dbReference>
<comment type="subcellular location">
    <subcellularLocation>
        <location evidence="1">Cell membrane</location>
        <topology evidence="1">Lipid-anchor</topology>
        <topology evidence="1">GPI-anchor</topology>
    </subcellularLocation>
</comment>
<reference evidence="11 12" key="1">
    <citation type="journal article" date="2018" name="PLoS Genet.">
        <title>Population sequencing reveals clonal diversity and ancestral inbreeding in the grapevine cultivar Chardonnay.</title>
        <authorList>
            <person name="Roach M.J."/>
            <person name="Johnson D.L."/>
            <person name="Bohlmann J."/>
            <person name="van Vuuren H.J."/>
            <person name="Jones S.J."/>
            <person name="Pretorius I.S."/>
            <person name="Schmidt S.A."/>
            <person name="Borneman A.R."/>
        </authorList>
    </citation>
    <scope>NUCLEOTIDE SEQUENCE [LARGE SCALE GENOMIC DNA]</scope>
    <source>
        <strain evidence="12">cv. Chardonnay</strain>
        <tissue evidence="11">Leaf</tissue>
    </source>
</reference>
<dbReference type="Pfam" id="PF07983">
    <property type="entry name" value="X8"/>
    <property type="match status" value="3"/>
</dbReference>
<evidence type="ECO:0000256" key="7">
    <source>
        <dbReference type="ARBA" id="ARBA00023180"/>
    </source>
</evidence>
<evidence type="ECO:0000256" key="6">
    <source>
        <dbReference type="ARBA" id="ARBA00023157"/>
    </source>
</evidence>
<dbReference type="PANTHER" id="PTHR31044">
    <property type="entry name" value="BETA-1,3 GLUCANASE"/>
    <property type="match status" value="1"/>
</dbReference>
<dbReference type="AlphaFoldDB" id="A0A438DDX8"/>
<feature type="domain" description="X8" evidence="10">
    <location>
        <begin position="262"/>
        <end position="374"/>
    </location>
</feature>
<feature type="domain" description="X8" evidence="10">
    <location>
        <begin position="26"/>
        <end position="99"/>
    </location>
</feature>
<dbReference type="InterPro" id="IPR044788">
    <property type="entry name" value="X8_dom_prot"/>
</dbReference>
<dbReference type="InterPro" id="IPR012946">
    <property type="entry name" value="X8"/>
</dbReference>
<dbReference type="GO" id="GO:0005886">
    <property type="term" value="C:plasma membrane"/>
    <property type="evidence" value="ECO:0007669"/>
    <property type="project" value="UniProtKB-SubCell"/>
</dbReference>
<feature type="domain" description="X8" evidence="10">
    <location>
        <begin position="124"/>
        <end position="207"/>
    </location>
</feature>
<evidence type="ECO:0000256" key="1">
    <source>
        <dbReference type="ARBA" id="ARBA00004609"/>
    </source>
</evidence>
<evidence type="ECO:0000256" key="8">
    <source>
        <dbReference type="ARBA" id="ARBA00023288"/>
    </source>
</evidence>
<feature type="chain" id="PRO_5019534822" evidence="9">
    <location>
        <begin position="25"/>
        <end position="380"/>
    </location>
</feature>
<evidence type="ECO:0000256" key="3">
    <source>
        <dbReference type="ARBA" id="ARBA00022622"/>
    </source>
</evidence>
<evidence type="ECO:0000256" key="5">
    <source>
        <dbReference type="ARBA" id="ARBA00023136"/>
    </source>
</evidence>
<evidence type="ECO:0000313" key="12">
    <source>
        <dbReference type="Proteomes" id="UP000288805"/>
    </source>
</evidence>
<dbReference type="GO" id="GO:0009506">
    <property type="term" value="C:plasmodesma"/>
    <property type="evidence" value="ECO:0007669"/>
    <property type="project" value="UniProtKB-ARBA"/>
</dbReference>
<comment type="caution">
    <text evidence="11">The sequence shown here is derived from an EMBL/GenBank/DDBJ whole genome shotgun (WGS) entry which is preliminary data.</text>
</comment>
<organism evidence="11 12">
    <name type="scientific">Vitis vinifera</name>
    <name type="common">Grape</name>
    <dbReference type="NCBI Taxonomy" id="29760"/>
    <lineage>
        <taxon>Eukaryota</taxon>
        <taxon>Viridiplantae</taxon>
        <taxon>Streptophyta</taxon>
        <taxon>Embryophyta</taxon>
        <taxon>Tracheophyta</taxon>
        <taxon>Spermatophyta</taxon>
        <taxon>Magnoliopsida</taxon>
        <taxon>eudicotyledons</taxon>
        <taxon>Gunneridae</taxon>
        <taxon>Pentapetalae</taxon>
        <taxon>rosids</taxon>
        <taxon>Vitales</taxon>
        <taxon>Vitaceae</taxon>
        <taxon>Viteae</taxon>
        <taxon>Vitis</taxon>
    </lineage>
</organism>
<name>A0A438DDX8_VITVI</name>